<evidence type="ECO:0000313" key="4">
    <source>
        <dbReference type="Proteomes" id="UP000255066"/>
    </source>
</evidence>
<proteinExistence type="predicted"/>
<gene>
    <name evidence="1" type="ORF">Lbir_0351</name>
    <name evidence="2" type="ORF">NCTC12437_02459</name>
</gene>
<evidence type="ECO:0000313" key="2">
    <source>
        <dbReference type="EMBL" id="STX32664.1"/>
    </source>
</evidence>
<dbReference type="EMBL" id="UGNW01000001">
    <property type="protein sequence ID" value="STX32664.1"/>
    <property type="molecule type" value="Genomic_DNA"/>
</dbReference>
<dbReference type="Proteomes" id="UP000054735">
    <property type="component" value="Unassembled WGS sequence"/>
</dbReference>
<dbReference type="AlphaFoldDB" id="A0A378IKK6"/>
<accession>A0A378IKK6</accession>
<dbReference type="EMBL" id="LNXT01000004">
    <property type="protein sequence ID" value="KTC75439.1"/>
    <property type="molecule type" value="Genomic_DNA"/>
</dbReference>
<evidence type="ECO:0000313" key="3">
    <source>
        <dbReference type="Proteomes" id="UP000054735"/>
    </source>
</evidence>
<dbReference type="Gene3D" id="1.25.40.20">
    <property type="entry name" value="Ankyrin repeat-containing domain"/>
    <property type="match status" value="1"/>
</dbReference>
<dbReference type="InterPro" id="IPR036770">
    <property type="entry name" value="Ankyrin_rpt-contain_sf"/>
</dbReference>
<dbReference type="OrthoDB" id="5647189at2"/>
<dbReference type="STRING" id="28083.Lbir_0351"/>
<dbReference type="Proteomes" id="UP000255066">
    <property type="component" value="Unassembled WGS sequence"/>
</dbReference>
<organism evidence="2 4">
    <name type="scientific">Legionella birminghamensis</name>
    <dbReference type="NCBI Taxonomy" id="28083"/>
    <lineage>
        <taxon>Bacteria</taxon>
        <taxon>Pseudomonadati</taxon>
        <taxon>Pseudomonadota</taxon>
        <taxon>Gammaproteobacteria</taxon>
        <taxon>Legionellales</taxon>
        <taxon>Legionellaceae</taxon>
        <taxon>Legionella</taxon>
    </lineage>
</organism>
<evidence type="ECO:0000313" key="1">
    <source>
        <dbReference type="EMBL" id="KTC75439.1"/>
    </source>
</evidence>
<reference evidence="2 4" key="2">
    <citation type="submission" date="2018-06" db="EMBL/GenBank/DDBJ databases">
        <authorList>
            <consortium name="Pathogen Informatics"/>
            <person name="Doyle S."/>
        </authorList>
    </citation>
    <scope>NUCLEOTIDE SEQUENCE [LARGE SCALE GENOMIC DNA]</scope>
    <source>
        <strain evidence="2 4">NCTC12437</strain>
    </source>
</reference>
<keyword evidence="3" id="KW-1185">Reference proteome</keyword>
<reference evidence="1 3" key="1">
    <citation type="submission" date="2015-11" db="EMBL/GenBank/DDBJ databases">
        <title>Genomic analysis of 38 Legionella species identifies large and diverse effector repertoires.</title>
        <authorList>
            <person name="Burstein D."/>
            <person name="Amaro F."/>
            <person name="Zusman T."/>
            <person name="Lifshitz Z."/>
            <person name="Cohen O."/>
            <person name="Gilbert J.A."/>
            <person name="Pupko T."/>
            <person name="Shuman H.A."/>
            <person name="Segal G."/>
        </authorList>
    </citation>
    <scope>NUCLEOTIDE SEQUENCE [LARGE SCALE GENOMIC DNA]</scope>
    <source>
        <strain evidence="1 3">CDC#1407-AL-14</strain>
    </source>
</reference>
<name>A0A378IKK6_9GAMM</name>
<protein>
    <submittedName>
        <fullName evidence="2">Ankyrin repeat-containing protein</fullName>
    </submittedName>
</protein>
<sequence>MVEVNDEKATKMADHTRQKSIKFLRSQSNVIRNLNRYLESQNLPVRMPPDGICRGLAAVRCKYIIENRESEYFSILDKIAQLNKLDGESINAVNHFVVETLIAFNPHLFDSRKEQKDSLANLSINGEPLKSSLKMSMITSDAMWASVLRDINLQMQEGMLLSLTNHAFSVSRLENGQYRLADPNDPAGFMDYPDEDSLITAIHEIANKCDWTGDLGLDLEIVRHPQAQIRIPPLPSLNELFARYMEIDAACRRRDKGLEKDEQFSQFNFACRGNSIEAVKFLCQTANLTPTELLKGLTYAVLSNHQEAVDYLLASNNEEFLKLIELPEVSSHLFDFTLARGKYRSFESLIQHETIKSRYYESILAETNASQFINQAAHGGSPEILRTLLNDYQQKSGMTSEQIAESILVRRRGKDAIEAAIGEKGNCGISNTQTVSLLLEQLIKANKLPSDEVLLDYILRAVQTNQPHLVAVFTETISKKLPKERQELLFKSIYLGVETARHTDYSVLKTLEKAGTNFSMGVRAVMKEKSGQRQGILLSIGLQLTKFSDWLEGITKTNNISYCKERLKELKRVIVKSGVCPLGGHSV</sequence>
<dbReference type="RefSeq" id="WP_058522474.1">
    <property type="nucleotide sequence ID" value="NZ_CAAAHV010000011.1"/>
</dbReference>